<dbReference type="Pfam" id="PF13828">
    <property type="entry name" value="DUF4190"/>
    <property type="match status" value="1"/>
</dbReference>
<protein>
    <submittedName>
        <fullName evidence="3">DUF4190 domain-containing protein</fullName>
    </submittedName>
</protein>
<evidence type="ECO:0000259" key="2">
    <source>
        <dbReference type="Pfam" id="PF13828"/>
    </source>
</evidence>
<sequence length="112" mass="12207">MSYYPYPQNPYQRPPESASLSVASLVLGILSLLGFSVIILVPLAGVITGHLAYRREPASRGLSLAGLITSWVGLALAIVIYAAVIWFFWAVSTGFGYDSYYDNVTFSQGLLR</sequence>
<feature type="domain" description="DUF4190" evidence="2">
    <location>
        <begin position="20"/>
        <end position="79"/>
    </location>
</feature>
<evidence type="ECO:0000313" key="3">
    <source>
        <dbReference type="EMBL" id="PMQ19725.1"/>
    </source>
</evidence>
<organism evidence="3 4">
    <name type="scientific">Glutamicibacter arilaitensis</name>
    <dbReference type="NCBI Taxonomy" id="256701"/>
    <lineage>
        <taxon>Bacteria</taxon>
        <taxon>Bacillati</taxon>
        <taxon>Actinomycetota</taxon>
        <taxon>Actinomycetes</taxon>
        <taxon>Micrococcales</taxon>
        <taxon>Micrococcaceae</taxon>
        <taxon>Glutamicibacter</taxon>
    </lineage>
</organism>
<proteinExistence type="predicted"/>
<dbReference type="RefSeq" id="WP_049862521.1">
    <property type="nucleotide sequence ID" value="NZ_JABUYH010000019.1"/>
</dbReference>
<dbReference type="Proteomes" id="UP000235739">
    <property type="component" value="Unassembled WGS sequence"/>
</dbReference>
<dbReference type="GeneID" id="303186965"/>
<reference evidence="3 4" key="1">
    <citation type="journal article" date="2017" name="Elife">
        <title>Extensive horizontal gene transfer in cheese-associated bacteria.</title>
        <authorList>
            <person name="Bonham K.S."/>
            <person name="Wolfe B.E."/>
            <person name="Dutton R.J."/>
        </authorList>
    </citation>
    <scope>NUCLEOTIDE SEQUENCE [LARGE SCALE GENOMIC DNA]</scope>
    <source>
        <strain evidence="3 4">JB182</strain>
    </source>
</reference>
<keyword evidence="1" id="KW-0472">Membrane</keyword>
<keyword evidence="1" id="KW-0812">Transmembrane</keyword>
<keyword evidence="1" id="KW-1133">Transmembrane helix</keyword>
<name>A0A2N7S0Q9_9MICC</name>
<dbReference type="AlphaFoldDB" id="A0A2N7S0Q9"/>
<feature type="transmembrane region" description="Helical" evidence="1">
    <location>
        <begin position="65"/>
        <end position="89"/>
    </location>
</feature>
<comment type="caution">
    <text evidence="3">The sequence shown here is derived from an EMBL/GenBank/DDBJ whole genome shotgun (WGS) entry which is preliminary data.</text>
</comment>
<dbReference type="InterPro" id="IPR025241">
    <property type="entry name" value="DUF4190"/>
</dbReference>
<evidence type="ECO:0000256" key="1">
    <source>
        <dbReference type="SAM" id="Phobius"/>
    </source>
</evidence>
<accession>A0A2N7S0Q9</accession>
<evidence type="ECO:0000313" key="4">
    <source>
        <dbReference type="Proteomes" id="UP000235739"/>
    </source>
</evidence>
<gene>
    <name evidence="3" type="ORF">CIK84_13875</name>
</gene>
<dbReference type="EMBL" id="PNQX01000002">
    <property type="protein sequence ID" value="PMQ19725.1"/>
    <property type="molecule type" value="Genomic_DNA"/>
</dbReference>
<feature type="transmembrane region" description="Helical" evidence="1">
    <location>
        <begin position="20"/>
        <end position="53"/>
    </location>
</feature>